<evidence type="ECO:0000313" key="1">
    <source>
        <dbReference type="EMBL" id="OGG85912.1"/>
    </source>
</evidence>
<gene>
    <name evidence="1" type="ORF">A2392_00685</name>
</gene>
<dbReference type="EMBL" id="MFMS01000004">
    <property type="protein sequence ID" value="OGG85912.1"/>
    <property type="molecule type" value="Genomic_DNA"/>
</dbReference>
<dbReference type="AlphaFoldDB" id="A0A1F6FJ71"/>
<evidence type="ECO:0000313" key="2">
    <source>
        <dbReference type="Proteomes" id="UP000177395"/>
    </source>
</evidence>
<reference evidence="1 2" key="1">
    <citation type="journal article" date="2016" name="Nat. Commun.">
        <title>Thousands of microbial genomes shed light on interconnected biogeochemical processes in an aquifer system.</title>
        <authorList>
            <person name="Anantharaman K."/>
            <person name="Brown C.T."/>
            <person name="Hug L.A."/>
            <person name="Sharon I."/>
            <person name="Castelle C.J."/>
            <person name="Probst A.J."/>
            <person name="Thomas B.C."/>
            <person name="Singh A."/>
            <person name="Wilkins M.J."/>
            <person name="Karaoz U."/>
            <person name="Brodie E.L."/>
            <person name="Williams K.H."/>
            <person name="Hubbard S.S."/>
            <person name="Banfield J.F."/>
        </authorList>
    </citation>
    <scope>NUCLEOTIDE SEQUENCE [LARGE SCALE GENOMIC DNA]</scope>
</reference>
<protein>
    <submittedName>
        <fullName evidence="1">Uncharacterized protein</fullName>
    </submittedName>
</protein>
<dbReference type="Proteomes" id="UP000177395">
    <property type="component" value="Unassembled WGS sequence"/>
</dbReference>
<dbReference type="STRING" id="1798531.A2392_00685"/>
<proteinExistence type="predicted"/>
<accession>A0A1F6FJ71</accession>
<sequence>MLYTQSLLPLWSNRVYKGEQRWLADATSSFLGIVRMENTMRKYRIFGKVLTAFGFLLNFINPDP</sequence>
<comment type="caution">
    <text evidence="1">The sequence shown here is derived from an EMBL/GenBank/DDBJ whole genome shotgun (WGS) entry which is preliminary data.</text>
</comment>
<name>A0A1F6FJ71_9BACT</name>
<organism evidence="1 2">
    <name type="scientific">Candidatus Kaiserbacteria bacterium RIFOXYB1_FULL_46_14</name>
    <dbReference type="NCBI Taxonomy" id="1798531"/>
    <lineage>
        <taxon>Bacteria</taxon>
        <taxon>Candidatus Kaiseribacteriota</taxon>
    </lineage>
</organism>